<evidence type="ECO:0000259" key="3">
    <source>
        <dbReference type="PROSITE" id="PS51704"/>
    </source>
</evidence>
<dbReference type="GO" id="GO:0008889">
    <property type="term" value="F:glycerophosphodiester phosphodiesterase activity"/>
    <property type="evidence" value="ECO:0007669"/>
    <property type="project" value="TreeGrafter"/>
</dbReference>
<evidence type="ECO:0000313" key="5">
    <source>
        <dbReference type="Proteomes" id="UP001168972"/>
    </source>
</evidence>
<dbReference type="Gene3D" id="3.20.20.190">
    <property type="entry name" value="Phosphatidylinositol (PI) phosphodiesterase"/>
    <property type="match status" value="1"/>
</dbReference>
<dbReference type="InterPro" id="IPR030395">
    <property type="entry name" value="GP_PDE_dom"/>
</dbReference>
<name>A0AA39G725_MICHY</name>
<feature type="chain" id="PRO_5041440630" description="GP-PDE domain-containing protein" evidence="2">
    <location>
        <begin position="25"/>
        <end position="1027"/>
    </location>
</feature>
<protein>
    <recommendedName>
        <fullName evidence="3">GP-PDE domain-containing protein</fullName>
    </recommendedName>
</protein>
<keyword evidence="5" id="KW-1185">Reference proteome</keyword>
<evidence type="ECO:0000256" key="2">
    <source>
        <dbReference type="SAM" id="SignalP"/>
    </source>
</evidence>
<dbReference type="AlphaFoldDB" id="A0AA39G725"/>
<evidence type="ECO:0000256" key="1">
    <source>
        <dbReference type="SAM" id="MobiDB-lite"/>
    </source>
</evidence>
<sequence>MTRILINFVLILTIICCELRVSHSRTTHHTIRNTRSLTETLESEDFIQLTDLRRPIIIDQSEIEKDNCAPTCEHFNATKNEAPKNYEGVSLSKCYGWLDSCRRFANKKDEKTPSKYCFTKKERHLIWTDDKSHTTFRNTTEKCIKKSMPSIFPSNVYNHECNICLCMCTEESTDPESITNWAFSLLPQESDIDNDRILTGVRFRTHGKLIHLQIQESQINSDDEDNWKPLSSPENLVLNKDYSLLEPNSRTLNLDVIHVPLDNVITGVRFTRIPNIDKNGWALSMEVQGTKFDKETGKLIKNSNIWYNSNNAPIASANYQRERIEISMDNSISSLFTNDKFYESNTYIKFGPANGRNDTGQYTIPYLSTSNAQTEKTKMLNGIGLTYKKTEGNIGFIKPNIFYYSANNYINGKVELSSIKYDNNEDKSLEETEEYLGTNTMVKDDIDRSTAESLSIIDPNLLQSQESMEDKLIDNKIERPITRKKLSAININGRHSIINKTKQELDEENISKSTTEKSTTEAIAKTEKMSAAFLKHSSNEYSDEEEPDVMESPREELPTEVDSREQKNPIGDYTTNENSEEHTEATTIEYSTMTNVATEESTTITSTDSPIIVDKQTSQTTTVEAITEIISTEDTWISGTDIMKESSETDKIHETTLGDTTKYSEEEKTVMKSTTEIISKEESNIFLKHLNKESATTLSAIKNNVTKVWGSFIVFVIIRIIKNPPPDQKIVNQVLGLDPIKLQTNELSSESKTNGKQFCMKVVAHRGGGYDYPENSLSAFSNSKKKGCNAVEFDLVRTKDNIPIIFHDETIERLTGKSGFIKDMTWDELKQLDIGYNHPLKEKFMGTETIALFNDAIEFCLKNELHLFIDIKDSNIEIVQVILDAYKKYPDLYKYAAITSFYPIIIYMIRRRDRRIITCLSYKPRTFSSLSHGKSNSCGTHRSKNIFNHILISIIDIIHDWALPRFTYRILEISAILLHKDIISPLIINEWNSKGIRVIAWSVNLPSEKMHFTKVLKITYLTDTLLT</sequence>
<dbReference type="PANTHER" id="PTHR46320:SF1">
    <property type="entry name" value="GLYCEROPHOSPHODIESTER PHOSPHODIESTERASE 1"/>
    <property type="match status" value="1"/>
</dbReference>
<dbReference type="PANTHER" id="PTHR46320">
    <property type="entry name" value="GLYCEROPHOSPHODIESTER PHOSPHODIESTERASE 1"/>
    <property type="match status" value="1"/>
</dbReference>
<proteinExistence type="predicted"/>
<dbReference type="Proteomes" id="UP001168972">
    <property type="component" value="Unassembled WGS sequence"/>
</dbReference>
<dbReference type="GO" id="GO:0005886">
    <property type="term" value="C:plasma membrane"/>
    <property type="evidence" value="ECO:0007669"/>
    <property type="project" value="TreeGrafter"/>
</dbReference>
<keyword evidence="2" id="KW-0732">Signal</keyword>
<feature type="compositionally biased region" description="Basic and acidic residues" evidence="1">
    <location>
        <begin position="551"/>
        <end position="567"/>
    </location>
</feature>
<reference evidence="4" key="2">
    <citation type="submission" date="2023-03" db="EMBL/GenBank/DDBJ databases">
        <authorList>
            <person name="Inwood S.N."/>
            <person name="Skelly J.G."/>
            <person name="Guhlin J."/>
            <person name="Harrop T.W.R."/>
            <person name="Goldson S.G."/>
            <person name="Dearden P.K."/>
        </authorList>
    </citation>
    <scope>NUCLEOTIDE SEQUENCE</scope>
    <source>
        <strain evidence="4">Lincoln</strain>
        <tissue evidence="4">Whole body</tissue>
    </source>
</reference>
<dbReference type="PROSITE" id="PS51704">
    <property type="entry name" value="GP_PDE"/>
    <property type="match status" value="1"/>
</dbReference>
<dbReference type="InterPro" id="IPR032062">
    <property type="entry name" value="DUF4803"/>
</dbReference>
<dbReference type="GO" id="GO:0006580">
    <property type="term" value="P:ethanolamine metabolic process"/>
    <property type="evidence" value="ECO:0007669"/>
    <property type="project" value="TreeGrafter"/>
</dbReference>
<feature type="region of interest" description="Disordered" evidence="1">
    <location>
        <begin position="537"/>
        <end position="584"/>
    </location>
</feature>
<dbReference type="InterPro" id="IPR017946">
    <property type="entry name" value="PLC-like_Pdiesterase_TIM-brl"/>
</dbReference>
<dbReference type="Pfam" id="PF03009">
    <property type="entry name" value="GDPD"/>
    <property type="match status" value="1"/>
</dbReference>
<dbReference type="GO" id="GO:0070291">
    <property type="term" value="P:N-acylethanolamine metabolic process"/>
    <property type="evidence" value="ECO:0007669"/>
    <property type="project" value="TreeGrafter"/>
</dbReference>
<dbReference type="GO" id="GO:0006644">
    <property type="term" value="P:phospholipid metabolic process"/>
    <property type="evidence" value="ECO:0007669"/>
    <property type="project" value="TreeGrafter"/>
</dbReference>
<accession>A0AA39G725</accession>
<dbReference type="EMBL" id="JAQQBR010000001">
    <property type="protein sequence ID" value="KAK0182777.1"/>
    <property type="molecule type" value="Genomic_DNA"/>
</dbReference>
<gene>
    <name evidence="4" type="ORF">PV327_000878</name>
</gene>
<evidence type="ECO:0000313" key="4">
    <source>
        <dbReference type="EMBL" id="KAK0182777.1"/>
    </source>
</evidence>
<comment type="caution">
    <text evidence="4">The sequence shown here is derived from an EMBL/GenBank/DDBJ whole genome shotgun (WGS) entry which is preliminary data.</text>
</comment>
<feature type="domain" description="GP-PDE" evidence="3">
    <location>
        <begin position="760"/>
        <end position="1027"/>
    </location>
</feature>
<organism evidence="4 5">
    <name type="scientific">Microctonus hyperodae</name>
    <name type="common">Parasitoid wasp</name>
    <dbReference type="NCBI Taxonomy" id="165561"/>
    <lineage>
        <taxon>Eukaryota</taxon>
        <taxon>Metazoa</taxon>
        <taxon>Ecdysozoa</taxon>
        <taxon>Arthropoda</taxon>
        <taxon>Hexapoda</taxon>
        <taxon>Insecta</taxon>
        <taxon>Pterygota</taxon>
        <taxon>Neoptera</taxon>
        <taxon>Endopterygota</taxon>
        <taxon>Hymenoptera</taxon>
        <taxon>Apocrita</taxon>
        <taxon>Ichneumonoidea</taxon>
        <taxon>Braconidae</taxon>
        <taxon>Euphorinae</taxon>
        <taxon>Microctonus</taxon>
    </lineage>
</organism>
<dbReference type="PROSITE" id="PS50007">
    <property type="entry name" value="PIPLC_X_DOMAIN"/>
    <property type="match status" value="1"/>
</dbReference>
<dbReference type="Pfam" id="PF16061">
    <property type="entry name" value="DUF4803"/>
    <property type="match status" value="1"/>
</dbReference>
<dbReference type="SUPFAM" id="SSF51695">
    <property type="entry name" value="PLC-like phosphodiesterases"/>
    <property type="match status" value="1"/>
</dbReference>
<feature type="signal peptide" evidence="2">
    <location>
        <begin position="1"/>
        <end position="24"/>
    </location>
</feature>
<reference evidence="4" key="1">
    <citation type="journal article" date="2023" name="bioRxiv">
        <title>Scaffold-level genome assemblies of two parasitoid biocontrol wasps reveal the parthenogenesis mechanism and an associated novel virus.</title>
        <authorList>
            <person name="Inwood S."/>
            <person name="Skelly J."/>
            <person name="Guhlin J."/>
            <person name="Harrop T."/>
            <person name="Goldson S."/>
            <person name="Dearden P."/>
        </authorList>
    </citation>
    <scope>NUCLEOTIDE SEQUENCE</scope>
    <source>
        <strain evidence="4">Lincoln</strain>
        <tissue evidence="4">Whole body</tissue>
    </source>
</reference>